<feature type="region of interest" description="Disordered" evidence="1">
    <location>
        <begin position="138"/>
        <end position="161"/>
    </location>
</feature>
<comment type="caution">
    <text evidence="2">The sequence shown here is derived from an EMBL/GenBank/DDBJ whole genome shotgun (WGS) entry which is preliminary data.</text>
</comment>
<proteinExistence type="predicted"/>
<sequence length="173" mass="19566">MNVIKSGMYRIDTRPTQTRAHQLPQSFRNTNPRMSASTGVIHRTSVSRPQLRITQMKDKVMQNNSQVKIKQKEVEDHHRISSFSNKTKSVIACNDTLKSRTLNVKAACATCGKYMFNSNHDACVSKFINDVNARTKKPYEVPTSDRKPTRKSNQSVATPHKKTVASELLASIY</sequence>
<reference evidence="2" key="1">
    <citation type="journal article" date="2022" name="Int. J. Mol. Sci.">
        <title>Draft Genome of Tanacetum Coccineum: Genomic Comparison of Closely Related Tanacetum-Family Plants.</title>
        <authorList>
            <person name="Yamashiro T."/>
            <person name="Shiraishi A."/>
            <person name="Nakayama K."/>
            <person name="Satake H."/>
        </authorList>
    </citation>
    <scope>NUCLEOTIDE SEQUENCE</scope>
</reference>
<dbReference type="EMBL" id="BQNB010008684">
    <property type="protein sequence ID" value="GJS52848.1"/>
    <property type="molecule type" value="Genomic_DNA"/>
</dbReference>
<accession>A0ABQ4WIZ4</accession>
<feature type="compositionally biased region" description="Basic and acidic residues" evidence="1">
    <location>
        <begin position="138"/>
        <end position="147"/>
    </location>
</feature>
<evidence type="ECO:0000313" key="2">
    <source>
        <dbReference type="EMBL" id="GJS52848.1"/>
    </source>
</evidence>
<evidence type="ECO:0000256" key="1">
    <source>
        <dbReference type="SAM" id="MobiDB-lite"/>
    </source>
</evidence>
<gene>
    <name evidence="2" type="ORF">Tco_0626210</name>
</gene>
<protein>
    <submittedName>
        <fullName evidence="2">Uncharacterized protein</fullName>
    </submittedName>
</protein>
<dbReference type="Proteomes" id="UP001151760">
    <property type="component" value="Unassembled WGS sequence"/>
</dbReference>
<reference evidence="2" key="2">
    <citation type="submission" date="2022-01" db="EMBL/GenBank/DDBJ databases">
        <authorList>
            <person name="Yamashiro T."/>
            <person name="Shiraishi A."/>
            <person name="Satake H."/>
            <person name="Nakayama K."/>
        </authorList>
    </citation>
    <scope>NUCLEOTIDE SEQUENCE</scope>
</reference>
<keyword evidence="3" id="KW-1185">Reference proteome</keyword>
<evidence type="ECO:0000313" key="3">
    <source>
        <dbReference type="Proteomes" id="UP001151760"/>
    </source>
</evidence>
<name>A0ABQ4WIZ4_9ASTR</name>
<organism evidence="2 3">
    <name type="scientific">Tanacetum coccineum</name>
    <dbReference type="NCBI Taxonomy" id="301880"/>
    <lineage>
        <taxon>Eukaryota</taxon>
        <taxon>Viridiplantae</taxon>
        <taxon>Streptophyta</taxon>
        <taxon>Embryophyta</taxon>
        <taxon>Tracheophyta</taxon>
        <taxon>Spermatophyta</taxon>
        <taxon>Magnoliopsida</taxon>
        <taxon>eudicotyledons</taxon>
        <taxon>Gunneridae</taxon>
        <taxon>Pentapetalae</taxon>
        <taxon>asterids</taxon>
        <taxon>campanulids</taxon>
        <taxon>Asterales</taxon>
        <taxon>Asteraceae</taxon>
        <taxon>Asteroideae</taxon>
        <taxon>Anthemideae</taxon>
        <taxon>Anthemidinae</taxon>
        <taxon>Tanacetum</taxon>
    </lineage>
</organism>